<evidence type="ECO:0000256" key="1">
    <source>
        <dbReference type="ARBA" id="ARBA00023015"/>
    </source>
</evidence>
<evidence type="ECO:0000256" key="3">
    <source>
        <dbReference type="ARBA" id="ARBA00023163"/>
    </source>
</evidence>
<evidence type="ECO:0000256" key="2">
    <source>
        <dbReference type="ARBA" id="ARBA00023125"/>
    </source>
</evidence>
<dbReference type="PANTHER" id="PTHR30146:SF153">
    <property type="entry name" value="LACTOSE OPERON REPRESSOR"/>
    <property type="match status" value="1"/>
</dbReference>
<dbReference type="PROSITE" id="PS00356">
    <property type="entry name" value="HTH_LACI_1"/>
    <property type="match status" value="1"/>
</dbReference>
<dbReference type="Pfam" id="PF13377">
    <property type="entry name" value="Peripla_BP_3"/>
    <property type="match status" value="1"/>
</dbReference>
<dbReference type="GO" id="GO:0000976">
    <property type="term" value="F:transcription cis-regulatory region binding"/>
    <property type="evidence" value="ECO:0007669"/>
    <property type="project" value="TreeGrafter"/>
</dbReference>
<dbReference type="InterPro" id="IPR028082">
    <property type="entry name" value="Peripla_BP_I"/>
</dbReference>
<keyword evidence="6" id="KW-1185">Reference proteome</keyword>
<name>A0A1C4YWT4_MICEC</name>
<dbReference type="Gene3D" id="1.10.260.40">
    <property type="entry name" value="lambda repressor-like DNA-binding domains"/>
    <property type="match status" value="1"/>
</dbReference>
<dbReference type="SUPFAM" id="SSF47413">
    <property type="entry name" value="lambda repressor-like DNA-binding domains"/>
    <property type="match status" value="1"/>
</dbReference>
<dbReference type="AlphaFoldDB" id="A0A1C4YWT4"/>
<dbReference type="Proteomes" id="UP000198253">
    <property type="component" value="Chromosome I"/>
</dbReference>
<dbReference type="EMBL" id="LT607413">
    <property type="protein sequence ID" value="SCF25229.1"/>
    <property type="molecule type" value="Genomic_DNA"/>
</dbReference>
<keyword evidence="1" id="KW-0805">Transcription regulation</keyword>
<dbReference type="SUPFAM" id="SSF53822">
    <property type="entry name" value="Periplasmic binding protein-like I"/>
    <property type="match status" value="1"/>
</dbReference>
<feature type="domain" description="HTH lacI-type" evidence="4">
    <location>
        <begin position="8"/>
        <end position="62"/>
    </location>
</feature>
<dbReference type="GO" id="GO:0003700">
    <property type="term" value="F:DNA-binding transcription factor activity"/>
    <property type="evidence" value="ECO:0007669"/>
    <property type="project" value="TreeGrafter"/>
</dbReference>
<keyword evidence="3" id="KW-0804">Transcription</keyword>
<dbReference type="InterPro" id="IPR046335">
    <property type="entry name" value="LacI/GalR-like_sensor"/>
</dbReference>
<dbReference type="CDD" id="cd06267">
    <property type="entry name" value="PBP1_LacI_sugar_binding-like"/>
    <property type="match status" value="1"/>
</dbReference>
<dbReference type="SMART" id="SM00354">
    <property type="entry name" value="HTH_LACI"/>
    <property type="match status" value="1"/>
</dbReference>
<dbReference type="InterPro" id="IPR000843">
    <property type="entry name" value="HTH_LacI"/>
</dbReference>
<dbReference type="PROSITE" id="PS50932">
    <property type="entry name" value="HTH_LACI_2"/>
    <property type="match status" value="1"/>
</dbReference>
<proteinExistence type="predicted"/>
<reference evidence="6" key="1">
    <citation type="submission" date="2016-06" db="EMBL/GenBank/DDBJ databases">
        <authorList>
            <person name="Varghese N."/>
            <person name="Submissions Spin"/>
        </authorList>
    </citation>
    <scope>NUCLEOTIDE SEQUENCE [LARGE SCALE GENOMIC DNA]</scope>
    <source>
        <strain evidence="6">DSM 43816</strain>
    </source>
</reference>
<keyword evidence="2" id="KW-0238">DNA-binding</keyword>
<organism evidence="5 6">
    <name type="scientific">Micromonospora echinospora</name>
    <name type="common">Micromonospora purpurea</name>
    <dbReference type="NCBI Taxonomy" id="1877"/>
    <lineage>
        <taxon>Bacteria</taxon>
        <taxon>Bacillati</taxon>
        <taxon>Actinomycetota</taxon>
        <taxon>Actinomycetes</taxon>
        <taxon>Micromonosporales</taxon>
        <taxon>Micromonosporaceae</taxon>
        <taxon>Micromonospora</taxon>
    </lineage>
</organism>
<dbReference type="OrthoDB" id="3226810at2"/>
<dbReference type="PANTHER" id="PTHR30146">
    <property type="entry name" value="LACI-RELATED TRANSCRIPTIONAL REPRESSOR"/>
    <property type="match status" value="1"/>
</dbReference>
<evidence type="ECO:0000313" key="6">
    <source>
        <dbReference type="Proteomes" id="UP000198253"/>
    </source>
</evidence>
<gene>
    <name evidence="5" type="ORF">GA0070618_4497</name>
</gene>
<evidence type="ECO:0000313" key="5">
    <source>
        <dbReference type="EMBL" id="SCF25229.1"/>
    </source>
</evidence>
<dbReference type="InterPro" id="IPR010982">
    <property type="entry name" value="Lambda_DNA-bd_dom_sf"/>
</dbReference>
<dbReference type="RefSeq" id="WP_088983381.1">
    <property type="nucleotide sequence ID" value="NZ_LT607413.1"/>
</dbReference>
<protein>
    <submittedName>
        <fullName evidence="5">Transcriptional regulator, LacI family</fullName>
    </submittedName>
</protein>
<dbReference type="FunCoup" id="A0A1C4YWT4">
    <property type="interactions" value="21"/>
</dbReference>
<evidence type="ECO:0000259" key="4">
    <source>
        <dbReference type="PROSITE" id="PS50932"/>
    </source>
</evidence>
<accession>A0A1C4YWT4</accession>
<dbReference type="InParanoid" id="A0A1C4YWT4"/>
<dbReference type="Gene3D" id="3.40.50.2300">
    <property type="match status" value="2"/>
</dbReference>
<dbReference type="CDD" id="cd01392">
    <property type="entry name" value="HTH_LacI"/>
    <property type="match status" value="1"/>
</dbReference>
<sequence length="363" mass="38414">MPRPGPRLRLIDVAERAGVSLATASRALAGREGVSEEVAGRVRQVARDLGYVANPYARTLAGGASSTVGLVVHQVDDPYFSEIAGGVIQVAAEEGLLVQICHSGRDPDAELRQLRHLIAQRVGTILIAGSGYDDAQVEAEARAELAEFQRQGGRVAVIGRHALGVDAVLPENEAGGRALTDHLLNLGHRHIAVAAGTAGLTTVADRLAGVATALRQRGLSLDDLPVVHSDFTRDGGRVAAERILRERPQTTAIIALNDAMAIGVLSTLRAHRIPVPERMSVVGFDDVPVAADLAPSLTTIRLPMTDMGRMVLSLALKPRATRPRRRTIGHLLVVRDSTGPVPTVLPASRAEAGERRGVVRPVS</sequence>
<dbReference type="Pfam" id="PF00356">
    <property type="entry name" value="LacI"/>
    <property type="match status" value="1"/>
</dbReference>